<dbReference type="Proteomes" id="UP000043763">
    <property type="component" value="Unassembled WGS sequence"/>
</dbReference>
<dbReference type="RefSeq" id="WP_048596060.1">
    <property type="nucleotide sequence ID" value="NZ_CVLB01000003.1"/>
</dbReference>
<sequence>MKRKAIILIFIFYCFKLYSFNNIFFSENINNYFNIFDTIYNKNISTNELTIHNQSNIYYNLYSLSKNTFNFKYKPNKINFEYSNSTFLSNMTTLEKDKYNSLIKK</sequence>
<reference evidence="2" key="1">
    <citation type="submission" date="2015-04" db="EMBL/GenBank/DDBJ databases">
        <authorList>
            <person name="Mushtaq Mamoona"/>
        </authorList>
    </citation>
    <scope>NUCLEOTIDE SEQUENCE [LARGE SCALE GENOMIC DNA]</scope>
    <source>
        <strain evidence="2">AN4859/03</strain>
    </source>
</reference>
<name>A0A0G4KAV1_9SPIR</name>
<gene>
    <name evidence="1" type="ORF">BRSU_2694</name>
</gene>
<accession>A0A0G4KAV1</accession>
<keyword evidence="2" id="KW-1185">Reference proteome</keyword>
<dbReference type="EMBL" id="CVLB01000003">
    <property type="protein sequence ID" value="CRF35496.1"/>
    <property type="molecule type" value="Genomic_DNA"/>
</dbReference>
<evidence type="ECO:0000313" key="2">
    <source>
        <dbReference type="Proteomes" id="UP000043763"/>
    </source>
</evidence>
<evidence type="ECO:0000313" key="1">
    <source>
        <dbReference type="EMBL" id="CRF35496.1"/>
    </source>
</evidence>
<proteinExistence type="predicted"/>
<dbReference type="AlphaFoldDB" id="A0A0G4KAV1"/>
<protein>
    <submittedName>
        <fullName evidence="1">Hypothetical membrane protein</fullName>
    </submittedName>
</protein>
<organism evidence="1 2">
    <name type="scientific">Brachyspira suanatina</name>
    <dbReference type="NCBI Taxonomy" id="381802"/>
    <lineage>
        <taxon>Bacteria</taxon>
        <taxon>Pseudomonadati</taxon>
        <taxon>Spirochaetota</taxon>
        <taxon>Spirochaetia</taxon>
        <taxon>Brachyspirales</taxon>
        <taxon>Brachyspiraceae</taxon>
        <taxon>Brachyspira</taxon>
    </lineage>
</organism>
<dbReference type="OrthoDB" id="308316at2"/>